<feature type="compositionally biased region" description="Acidic residues" evidence="17">
    <location>
        <begin position="65"/>
        <end position="85"/>
    </location>
</feature>
<dbReference type="PANTHER" id="PTHR10315">
    <property type="entry name" value="E3 UBIQUITIN PROTEIN LIGASE SIAH"/>
    <property type="match status" value="1"/>
</dbReference>
<protein>
    <recommendedName>
        <fullName evidence="5">RING-type E3 ubiquitin transferase</fullName>
        <ecNumber evidence="5">2.3.2.27</ecNumber>
    </recommendedName>
</protein>
<dbReference type="Proteomes" id="UP000244336">
    <property type="component" value="Chromosome 3"/>
</dbReference>
<evidence type="ECO:0000256" key="10">
    <source>
        <dbReference type="ARBA" id="ARBA00022771"/>
    </source>
</evidence>
<dbReference type="GO" id="GO:0003677">
    <property type="term" value="F:DNA binding"/>
    <property type="evidence" value="ECO:0007669"/>
    <property type="project" value="UniProtKB-KW"/>
</dbReference>
<proteinExistence type="inferred from homology"/>
<dbReference type="GO" id="GO:0008270">
    <property type="term" value="F:zinc ion binding"/>
    <property type="evidence" value="ECO:0007669"/>
    <property type="project" value="UniProtKB-KW"/>
</dbReference>
<evidence type="ECO:0000256" key="13">
    <source>
        <dbReference type="ARBA" id="ARBA00023125"/>
    </source>
</evidence>
<evidence type="ECO:0000256" key="1">
    <source>
        <dbReference type="ARBA" id="ARBA00000900"/>
    </source>
</evidence>
<comment type="subcellular location">
    <subcellularLocation>
        <location evidence="2">Nucleus</location>
    </subcellularLocation>
</comment>
<comment type="pathway">
    <text evidence="3">Protein modification; protein ubiquitination.</text>
</comment>
<dbReference type="CDD" id="cd16571">
    <property type="entry name" value="RING-HC_SIAHs"/>
    <property type="match status" value="1"/>
</dbReference>
<keyword evidence="13" id="KW-0238">DNA-binding</keyword>
<evidence type="ECO:0000256" key="16">
    <source>
        <dbReference type="PROSITE-ProRule" id="PRU00455"/>
    </source>
</evidence>
<dbReference type="InterPro" id="IPR000684">
    <property type="entry name" value="RNA_pol_II_repeat_euk"/>
</dbReference>
<keyword evidence="12" id="KW-0862">Zinc</keyword>
<keyword evidence="7" id="KW-0808">Transferase</keyword>
<dbReference type="InterPro" id="IPR052088">
    <property type="entry name" value="E3_ubiquitin-ligase_SINA"/>
</dbReference>
<keyword evidence="9" id="KW-0677">Repeat</keyword>
<evidence type="ECO:0000256" key="4">
    <source>
        <dbReference type="ARBA" id="ARBA00009119"/>
    </source>
</evidence>
<dbReference type="PROSITE" id="PS51081">
    <property type="entry name" value="ZF_SIAH"/>
    <property type="match status" value="1"/>
</dbReference>
<keyword evidence="15" id="KW-0539">Nucleus</keyword>
<evidence type="ECO:0000256" key="12">
    <source>
        <dbReference type="ARBA" id="ARBA00022833"/>
    </source>
</evidence>
<evidence type="ECO:0000256" key="11">
    <source>
        <dbReference type="ARBA" id="ARBA00022786"/>
    </source>
</evidence>
<dbReference type="Gene3D" id="3.30.40.10">
    <property type="entry name" value="Zinc/RING finger domain, C3HC4 (zinc finger)"/>
    <property type="match status" value="1"/>
</dbReference>
<feature type="compositionally biased region" description="Basic and acidic residues" evidence="17">
    <location>
        <begin position="116"/>
        <end position="128"/>
    </location>
</feature>
<evidence type="ECO:0000256" key="7">
    <source>
        <dbReference type="ARBA" id="ARBA00022679"/>
    </source>
</evidence>
<dbReference type="GO" id="GO:0005634">
    <property type="term" value="C:nucleus"/>
    <property type="evidence" value="ECO:0007669"/>
    <property type="project" value="UniProtKB-SubCell"/>
</dbReference>
<gene>
    <name evidence="19" type="ORF">GQ55_3G115800</name>
</gene>
<evidence type="ECO:0000256" key="8">
    <source>
        <dbReference type="ARBA" id="ARBA00022723"/>
    </source>
</evidence>
<dbReference type="AlphaFoldDB" id="A0A2T7E8D1"/>
<dbReference type="EMBL" id="CM009751">
    <property type="protein sequence ID" value="PUZ64086.1"/>
    <property type="molecule type" value="Genomic_DNA"/>
</dbReference>
<dbReference type="GO" id="GO:0005737">
    <property type="term" value="C:cytoplasm"/>
    <property type="evidence" value="ECO:0007669"/>
    <property type="project" value="TreeGrafter"/>
</dbReference>
<evidence type="ECO:0000256" key="2">
    <source>
        <dbReference type="ARBA" id="ARBA00004123"/>
    </source>
</evidence>
<evidence type="ECO:0000256" key="14">
    <source>
        <dbReference type="ARBA" id="ARBA00023163"/>
    </source>
</evidence>
<reference evidence="19 20" key="1">
    <citation type="submission" date="2018-04" db="EMBL/GenBank/DDBJ databases">
        <title>WGS assembly of Panicum hallii var. hallii HAL2.</title>
        <authorList>
            <person name="Lovell J."/>
            <person name="Jenkins J."/>
            <person name="Lowry D."/>
            <person name="Mamidi S."/>
            <person name="Sreedasyam A."/>
            <person name="Weng X."/>
            <person name="Barry K."/>
            <person name="Bonette J."/>
            <person name="Campitelli B."/>
            <person name="Daum C."/>
            <person name="Gordon S."/>
            <person name="Gould B."/>
            <person name="Lipzen A."/>
            <person name="MacQueen A."/>
            <person name="Palacio-Mejia J."/>
            <person name="Plott C."/>
            <person name="Shakirov E."/>
            <person name="Shu S."/>
            <person name="Yoshinaga Y."/>
            <person name="Zane M."/>
            <person name="Rokhsar D."/>
            <person name="Grimwood J."/>
            <person name="Schmutz J."/>
            <person name="Juenger T."/>
        </authorList>
    </citation>
    <scope>NUCLEOTIDE SEQUENCE [LARGE SCALE GENOMIC DNA]</scope>
    <source>
        <strain evidence="20">cv. HAL2</strain>
    </source>
</reference>
<dbReference type="EC" id="2.3.2.27" evidence="5"/>
<dbReference type="GO" id="GO:0006366">
    <property type="term" value="P:transcription by RNA polymerase II"/>
    <property type="evidence" value="ECO:0007669"/>
    <property type="project" value="InterPro"/>
</dbReference>
<keyword evidence="8" id="KW-0479">Metal-binding</keyword>
<evidence type="ECO:0000256" key="9">
    <source>
        <dbReference type="ARBA" id="ARBA00022737"/>
    </source>
</evidence>
<evidence type="ECO:0000313" key="20">
    <source>
        <dbReference type="Proteomes" id="UP000244336"/>
    </source>
</evidence>
<evidence type="ECO:0000313" key="19">
    <source>
        <dbReference type="EMBL" id="PUZ64086.1"/>
    </source>
</evidence>
<keyword evidence="10 16" id="KW-0863">Zinc-finger</keyword>
<dbReference type="PANTHER" id="PTHR10315:SF162">
    <property type="entry name" value="RING-TYPE E3 UBIQUITIN TRANSFERASE"/>
    <property type="match status" value="1"/>
</dbReference>
<evidence type="ECO:0000256" key="6">
    <source>
        <dbReference type="ARBA" id="ARBA00022553"/>
    </source>
</evidence>
<accession>A0A2T7E8D1</accession>
<dbReference type="Pfam" id="PF21362">
    <property type="entry name" value="Sina_RING"/>
    <property type="match status" value="1"/>
</dbReference>
<dbReference type="STRING" id="1504633.A0A2T7E8D1"/>
<evidence type="ECO:0000259" key="18">
    <source>
        <dbReference type="PROSITE" id="PS51081"/>
    </source>
</evidence>
<dbReference type="GO" id="GO:0061630">
    <property type="term" value="F:ubiquitin protein ligase activity"/>
    <property type="evidence" value="ECO:0007669"/>
    <property type="project" value="UniProtKB-EC"/>
</dbReference>
<feature type="region of interest" description="Disordered" evidence="17">
    <location>
        <begin position="1"/>
        <end position="155"/>
    </location>
</feature>
<evidence type="ECO:0000256" key="3">
    <source>
        <dbReference type="ARBA" id="ARBA00004906"/>
    </source>
</evidence>
<dbReference type="InterPro" id="IPR013010">
    <property type="entry name" value="Znf_SIAH"/>
</dbReference>
<dbReference type="Gramene" id="PUZ64086">
    <property type="protein sequence ID" value="PUZ64086"/>
    <property type="gene ID" value="GQ55_3G115800"/>
</dbReference>
<name>A0A2T7E8D1_9POAL</name>
<feature type="compositionally biased region" description="Low complexity" evidence="17">
    <location>
        <begin position="16"/>
        <end position="52"/>
    </location>
</feature>
<organism evidence="19 20">
    <name type="scientific">Panicum hallii var. hallii</name>
    <dbReference type="NCBI Taxonomy" id="1504633"/>
    <lineage>
        <taxon>Eukaryota</taxon>
        <taxon>Viridiplantae</taxon>
        <taxon>Streptophyta</taxon>
        <taxon>Embryophyta</taxon>
        <taxon>Tracheophyta</taxon>
        <taxon>Spermatophyta</taxon>
        <taxon>Magnoliopsida</taxon>
        <taxon>Liliopsida</taxon>
        <taxon>Poales</taxon>
        <taxon>Poaceae</taxon>
        <taxon>PACMAD clade</taxon>
        <taxon>Panicoideae</taxon>
        <taxon>Panicodae</taxon>
        <taxon>Paniceae</taxon>
        <taxon>Panicinae</taxon>
        <taxon>Panicum</taxon>
        <taxon>Panicum sect. Panicum</taxon>
    </lineage>
</organism>
<evidence type="ECO:0000256" key="15">
    <source>
        <dbReference type="ARBA" id="ARBA00023242"/>
    </source>
</evidence>
<keyword evidence="11" id="KW-0833">Ubl conjugation pathway</keyword>
<sequence>MGGYVGQEPKSVAQQYSSLSPVQSSPSYSPTSPSYSPTSPSYSPTSPSYFPTSPLPSPEPRYDEDVIGEEPGSDEKDEQEDEDRSESEREQEFSDGSEEDEQQAHDLQEDDEEELPQPHEEEQQRSDESDGDNGVEDEHQVGEEQQEEEEAPQAHGVDDAVAVAGDLAAPPPPSSPAPSLRSESSSVVVVGEMTVDRTHALDCGICFLPLKPPIFQCDVGHVVCSPCRDKLAAMVDSVRVACPHAAHGCADRSAYHDRGRHARECAHAPCRCPGRDCGFVGPAPALAEHAAAAHGWPCTAEAIAGCSFGVDLRDGFNLLTAVRGGAQHLLLLNGASTPFGRAISAVQVLPQVASTGSSSAAAPAASGAKCELELHYWRYKGILREHCLVSRFEVPSMDPSDALPDPSTSFQFFVPKSVRGHDEAAVHVNVVISINSS</sequence>
<feature type="domain" description="SIAH-type" evidence="18">
    <location>
        <begin position="237"/>
        <end position="295"/>
    </location>
</feature>
<dbReference type="SUPFAM" id="SSF49599">
    <property type="entry name" value="TRAF domain-like"/>
    <property type="match status" value="1"/>
</dbReference>
<dbReference type="InterPro" id="IPR013083">
    <property type="entry name" value="Znf_RING/FYVE/PHD"/>
</dbReference>
<evidence type="ECO:0000256" key="17">
    <source>
        <dbReference type="SAM" id="MobiDB-lite"/>
    </source>
</evidence>
<comment type="similarity">
    <text evidence="4">Belongs to the SINA (Seven in absentia) family.</text>
</comment>
<keyword evidence="14" id="KW-0804">Transcription</keyword>
<dbReference type="PROSITE" id="PS00115">
    <property type="entry name" value="RNA_POL_II_REPEAT"/>
    <property type="match status" value="3"/>
</dbReference>
<dbReference type="InterPro" id="IPR049548">
    <property type="entry name" value="Sina-like_RING"/>
</dbReference>
<evidence type="ECO:0000256" key="5">
    <source>
        <dbReference type="ARBA" id="ARBA00012483"/>
    </source>
</evidence>
<keyword evidence="6" id="KW-0597">Phosphoprotein</keyword>
<keyword evidence="20" id="KW-1185">Reference proteome</keyword>
<dbReference type="OrthoDB" id="689045at2759"/>
<comment type="catalytic activity">
    <reaction evidence="1">
        <text>S-ubiquitinyl-[E2 ubiquitin-conjugating enzyme]-L-cysteine + [acceptor protein]-L-lysine = [E2 ubiquitin-conjugating enzyme]-L-cysteine + N(6)-ubiquitinyl-[acceptor protein]-L-lysine.</text>
        <dbReference type="EC" id="2.3.2.27"/>
    </reaction>
</comment>